<dbReference type="EMBL" id="FNQY01000004">
    <property type="protein sequence ID" value="SDZ91473.1"/>
    <property type="molecule type" value="Genomic_DNA"/>
</dbReference>
<dbReference type="CDD" id="cd01610">
    <property type="entry name" value="PAP2_like"/>
    <property type="match status" value="1"/>
</dbReference>
<accession>A0A1H3WWF4</accession>
<dbReference type="SMART" id="SM00014">
    <property type="entry name" value="acidPPc"/>
    <property type="match status" value="1"/>
</dbReference>
<gene>
    <name evidence="2" type="ORF">SAMN05192529_10448</name>
</gene>
<dbReference type="SUPFAM" id="SSF48317">
    <property type="entry name" value="Acid phosphatase/Vanadium-dependent haloperoxidase"/>
    <property type="match status" value="1"/>
</dbReference>
<organism evidence="2 3">
    <name type="scientific">Arachidicoccus rhizosphaerae</name>
    <dbReference type="NCBI Taxonomy" id="551991"/>
    <lineage>
        <taxon>Bacteria</taxon>
        <taxon>Pseudomonadati</taxon>
        <taxon>Bacteroidota</taxon>
        <taxon>Chitinophagia</taxon>
        <taxon>Chitinophagales</taxon>
        <taxon>Chitinophagaceae</taxon>
        <taxon>Arachidicoccus</taxon>
    </lineage>
</organism>
<dbReference type="PANTHER" id="PTHR14969:SF13">
    <property type="entry name" value="AT30094P"/>
    <property type="match status" value="1"/>
</dbReference>
<dbReference type="RefSeq" id="WP_091394433.1">
    <property type="nucleotide sequence ID" value="NZ_FNQY01000004.1"/>
</dbReference>
<protein>
    <submittedName>
        <fullName evidence="2">PAP2 superfamily protein</fullName>
    </submittedName>
</protein>
<name>A0A1H3WWF4_9BACT</name>
<dbReference type="PANTHER" id="PTHR14969">
    <property type="entry name" value="SPHINGOSINE-1-PHOSPHATE PHOSPHOHYDROLASE"/>
    <property type="match status" value="1"/>
</dbReference>
<dbReference type="InterPro" id="IPR036938">
    <property type="entry name" value="PAP2/HPO_sf"/>
</dbReference>
<dbReference type="Gene3D" id="1.20.144.10">
    <property type="entry name" value="Phosphatidic acid phosphatase type 2/haloperoxidase"/>
    <property type="match status" value="1"/>
</dbReference>
<reference evidence="2 3" key="1">
    <citation type="submission" date="2016-10" db="EMBL/GenBank/DDBJ databases">
        <authorList>
            <person name="de Groot N.N."/>
        </authorList>
    </citation>
    <scope>NUCLEOTIDE SEQUENCE [LARGE SCALE GENOMIC DNA]</scope>
    <source>
        <strain evidence="2 3">Vu-144</strain>
    </source>
</reference>
<keyword evidence="3" id="KW-1185">Reference proteome</keyword>
<dbReference type="InterPro" id="IPR000326">
    <property type="entry name" value="PAP2/HPO"/>
</dbReference>
<dbReference type="Proteomes" id="UP000199041">
    <property type="component" value="Unassembled WGS sequence"/>
</dbReference>
<proteinExistence type="predicted"/>
<evidence type="ECO:0000313" key="2">
    <source>
        <dbReference type="EMBL" id="SDZ91473.1"/>
    </source>
</evidence>
<sequence length="232" mass="25267">MPTAVKTESPAPEKHCYVKPGKAYIPVRGLLLQWILLICLPFASLAQDSLPVNLKGKPLNFDIHLLDQLNPDTPSSKFMSQISNSAYWLPASITLAELGYGFIADDPLNKRYAVETGVTVGIGQAMSIGLKHLFKRPRPFMSYPDIIHPINYGTGPSFPSGHTTLAFSTAASLALTRKQWTVTLPITLWAGSVGYSRMYLGRHYPTDVLGGLAVGIVSGILGHWVTGRIYGD</sequence>
<evidence type="ECO:0000313" key="3">
    <source>
        <dbReference type="Proteomes" id="UP000199041"/>
    </source>
</evidence>
<dbReference type="Pfam" id="PF01569">
    <property type="entry name" value="PAP2"/>
    <property type="match status" value="1"/>
</dbReference>
<dbReference type="AlphaFoldDB" id="A0A1H3WWF4"/>
<evidence type="ECO:0000259" key="1">
    <source>
        <dbReference type="SMART" id="SM00014"/>
    </source>
</evidence>
<feature type="domain" description="Phosphatidic acid phosphatase type 2/haloperoxidase" evidence="1">
    <location>
        <begin position="110"/>
        <end position="223"/>
    </location>
</feature>
<dbReference type="STRING" id="551991.SAMN05192529_10448"/>
<dbReference type="OrthoDB" id="9773582at2"/>